<dbReference type="EMBL" id="CP037423">
    <property type="protein sequence ID" value="QDV45323.1"/>
    <property type="molecule type" value="Genomic_DNA"/>
</dbReference>
<evidence type="ECO:0000313" key="2">
    <source>
        <dbReference type="Proteomes" id="UP000319004"/>
    </source>
</evidence>
<proteinExistence type="predicted"/>
<sequence>MGAMTMREIDNEGSREEFLRMLADQGEEPAFVTRGRRLDAAREQLRWACQTHRQTLLRGPSLHLRKIAAMIHGDWSKLAPYLASPSQWRLVASFHENWNRHAPPPWANQGLWAQRLDRPLRQLRDSIDRFNRAWQGHLDGFDLEPINQTIADFNQYYVLEKACAFGREDIARRGFEPIPPVTRQSLLDEFPLVELPALRSR</sequence>
<reference evidence="1 2" key="1">
    <citation type="submission" date="2019-03" db="EMBL/GenBank/DDBJ databases">
        <title>Deep-cultivation of Planctomycetes and their phenomic and genomic characterization uncovers novel biology.</title>
        <authorList>
            <person name="Wiegand S."/>
            <person name="Jogler M."/>
            <person name="Boedeker C."/>
            <person name="Pinto D."/>
            <person name="Vollmers J."/>
            <person name="Rivas-Marin E."/>
            <person name="Kohn T."/>
            <person name="Peeters S.H."/>
            <person name="Heuer A."/>
            <person name="Rast P."/>
            <person name="Oberbeckmann S."/>
            <person name="Bunk B."/>
            <person name="Jeske O."/>
            <person name="Meyerdierks A."/>
            <person name="Storesund J.E."/>
            <person name="Kallscheuer N."/>
            <person name="Luecker S."/>
            <person name="Lage O.M."/>
            <person name="Pohl T."/>
            <person name="Merkel B.J."/>
            <person name="Hornburger P."/>
            <person name="Mueller R.-W."/>
            <person name="Bruemmer F."/>
            <person name="Labrenz M."/>
            <person name="Spormann A.M."/>
            <person name="Op den Camp H."/>
            <person name="Overmann J."/>
            <person name="Amann R."/>
            <person name="Jetten M.S.M."/>
            <person name="Mascher T."/>
            <person name="Medema M.H."/>
            <person name="Devos D.P."/>
            <person name="Kaster A.-K."/>
            <person name="Ovreas L."/>
            <person name="Rohde M."/>
            <person name="Galperin M.Y."/>
            <person name="Jogler C."/>
        </authorList>
    </citation>
    <scope>NUCLEOTIDE SEQUENCE [LARGE SCALE GENOMIC DNA]</scope>
    <source>
        <strain evidence="1 2">Enr13</strain>
    </source>
</reference>
<evidence type="ECO:0000313" key="1">
    <source>
        <dbReference type="EMBL" id="QDV45323.1"/>
    </source>
</evidence>
<organism evidence="1 2">
    <name type="scientific">Stieleria neptunia</name>
    <dbReference type="NCBI Taxonomy" id="2527979"/>
    <lineage>
        <taxon>Bacteria</taxon>
        <taxon>Pseudomonadati</taxon>
        <taxon>Planctomycetota</taxon>
        <taxon>Planctomycetia</taxon>
        <taxon>Pirellulales</taxon>
        <taxon>Pirellulaceae</taxon>
        <taxon>Stieleria</taxon>
    </lineage>
</organism>
<keyword evidence="2" id="KW-1185">Reference proteome</keyword>
<dbReference type="KEGG" id="snep:Enr13x_51990"/>
<gene>
    <name evidence="1" type="ORF">Enr13x_51990</name>
</gene>
<dbReference type="Proteomes" id="UP000319004">
    <property type="component" value="Chromosome"/>
</dbReference>
<protein>
    <submittedName>
        <fullName evidence="1">Uncharacterized protein</fullName>
    </submittedName>
</protein>
<dbReference type="AlphaFoldDB" id="A0A518HWV9"/>
<accession>A0A518HWV9</accession>
<name>A0A518HWV9_9BACT</name>